<sequence length="153" mass="16897">MALGTLLPFWPALLFAYLEPISLIMGWNAAWNHPQSFVTKQVPTTPPTLTPISSASACLSYTVGNLFFVLAAVAILCLVISRETRVAKYYLIFFALGDLGHMYSSYKAMPPGMFWDFGNYNDAMIGNIGISIFLHVNRWATLLGVFGRLGPRA</sequence>
<accession>A0A6A6DET3</accession>
<dbReference type="InterPro" id="IPR056121">
    <property type="entry name" value="DUF7704"/>
</dbReference>
<dbReference type="Pfam" id="PF24803">
    <property type="entry name" value="DUF7704"/>
    <property type="match status" value="1"/>
</dbReference>
<feature type="domain" description="DUF7704" evidence="2">
    <location>
        <begin position="5"/>
        <end position="148"/>
    </location>
</feature>
<proteinExistence type="predicted"/>
<dbReference type="PANTHER" id="PTHR37019">
    <property type="entry name" value="CHROMOSOME 1, WHOLE GENOME SHOTGUN SEQUENCE"/>
    <property type="match status" value="1"/>
</dbReference>
<name>A0A6A6DET3_9PEZI</name>
<feature type="transmembrane region" description="Helical" evidence="1">
    <location>
        <begin position="59"/>
        <end position="80"/>
    </location>
</feature>
<dbReference type="Proteomes" id="UP000800200">
    <property type="component" value="Unassembled WGS sequence"/>
</dbReference>
<keyword evidence="1" id="KW-1133">Transmembrane helix</keyword>
<reference evidence="3" key="1">
    <citation type="journal article" date="2020" name="Stud. Mycol.">
        <title>101 Dothideomycetes genomes: a test case for predicting lifestyles and emergence of pathogens.</title>
        <authorList>
            <person name="Haridas S."/>
            <person name="Albert R."/>
            <person name="Binder M."/>
            <person name="Bloem J."/>
            <person name="Labutti K."/>
            <person name="Salamov A."/>
            <person name="Andreopoulos B."/>
            <person name="Baker S."/>
            <person name="Barry K."/>
            <person name="Bills G."/>
            <person name="Bluhm B."/>
            <person name="Cannon C."/>
            <person name="Castanera R."/>
            <person name="Culley D."/>
            <person name="Daum C."/>
            <person name="Ezra D."/>
            <person name="Gonzalez J."/>
            <person name="Henrissat B."/>
            <person name="Kuo A."/>
            <person name="Liang C."/>
            <person name="Lipzen A."/>
            <person name="Lutzoni F."/>
            <person name="Magnuson J."/>
            <person name="Mondo S."/>
            <person name="Nolan M."/>
            <person name="Ohm R."/>
            <person name="Pangilinan J."/>
            <person name="Park H.-J."/>
            <person name="Ramirez L."/>
            <person name="Alfaro M."/>
            <person name="Sun H."/>
            <person name="Tritt A."/>
            <person name="Yoshinaga Y."/>
            <person name="Zwiers L.-H."/>
            <person name="Turgeon B."/>
            <person name="Goodwin S."/>
            <person name="Spatafora J."/>
            <person name="Crous P."/>
            <person name="Grigoriev I."/>
        </authorList>
    </citation>
    <scope>NUCLEOTIDE SEQUENCE</scope>
    <source>
        <strain evidence="3">CBS 207.26</strain>
    </source>
</reference>
<organism evidence="3 4">
    <name type="scientific">Zopfia rhizophila CBS 207.26</name>
    <dbReference type="NCBI Taxonomy" id="1314779"/>
    <lineage>
        <taxon>Eukaryota</taxon>
        <taxon>Fungi</taxon>
        <taxon>Dikarya</taxon>
        <taxon>Ascomycota</taxon>
        <taxon>Pezizomycotina</taxon>
        <taxon>Dothideomycetes</taxon>
        <taxon>Dothideomycetes incertae sedis</taxon>
        <taxon>Zopfiaceae</taxon>
        <taxon>Zopfia</taxon>
    </lineage>
</organism>
<keyword evidence="4" id="KW-1185">Reference proteome</keyword>
<feature type="transmembrane region" description="Helical" evidence="1">
    <location>
        <begin position="124"/>
        <end position="146"/>
    </location>
</feature>
<keyword evidence="1" id="KW-0472">Membrane</keyword>
<evidence type="ECO:0000313" key="4">
    <source>
        <dbReference type="Proteomes" id="UP000800200"/>
    </source>
</evidence>
<dbReference type="EMBL" id="ML994687">
    <property type="protein sequence ID" value="KAF2177513.1"/>
    <property type="molecule type" value="Genomic_DNA"/>
</dbReference>
<dbReference type="OrthoDB" id="2937326at2759"/>
<protein>
    <recommendedName>
        <fullName evidence="2">DUF7704 domain-containing protein</fullName>
    </recommendedName>
</protein>
<dbReference type="AlphaFoldDB" id="A0A6A6DET3"/>
<evidence type="ECO:0000313" key="3">
    <source>
        <dbReference type="EMBL" id="KAF2177513.1"/>
    </source>
</evidence>
<evidence type="ECO:0000256" key="1">
    <source>
        <dbReference type="SAM" id="Phobius"/>
    </source>
</evidence>
<feature type="transmembrane region" description="Helical" evidence="1">
    <location>
        <begin position="87"/>
        <end position="104"/>
    </location>
</feature>
<dbReference type="PANTHER" id="PTHR37019:SF2">
    <property type="entry name" value="EXPERA DOMAIN-CONTAINING PROTEIN"/>
    <property type="match status" value="1"/>
</dbReference>
<keyword evidence="1" id="KW-0812">Transmembrane</keyword>
<evidence type="ECO:0000259" key="2">
    <source>
        <dbReference type="Pfam" id="PF24803"/>
    </source>
</evidence>
<gene>
    <name evidence="3" type="ORF">K469DRAFT_732381</name>
</gene>